<evidence type="ECO:0000256" key="3">
    <source>
        <dbReference type="ARBA" id="ARBA00022692"/>
    </source>
</evidence>
<feature type="transmembrane region" description="Helical" evidence="6">
    <location>
        <begin position="29"/>
        <end position="49"/>
    </location>
</feature>
<evidence type="ECO:0000256" key="4">
    <source>
        <dbReference type="ARBA" id="ARBA00022989"/>
    </source>
</evidence>
<proteinExistence type="inferred from homology"/>
<dbReference type="EMBL" id="CATQJA010002653">
    <property type="protein sequence ID" value="CAJ0578286.1"/>
    <property type="molecule type" value="Genomic_DNA"/>
</dbReference>
<comment type="caution">
    <text evidence="8">The sequence shown here is derived from an EMBL/GenBank/DDBJ whole genome shotgun (WGS) entry which is preliminary data.</text>
</comment>
<dbReference type="InterPro" id="IPR000612">
    <property type="entry name" value="PMP3"/>
</dbReference>
<accession>A0AA36D063</accession>
<feature type="non-terminal residue" evidence="8">
    <location>
        <position position="1"/>
    </location>
</feature>
<feature type="transmembrane region" description="Helical" evidence="6">
    <location>
        <begin position="55"/>
        <end position="79"/>
    </location>
</feature>
<evidence type="ECO:0000313" key="7">
    <source>
        <dbReference type="EMBL" id="CAJ0565471.1"/>
    </source>
</evidence>
<keyword evidence="9" id="KW-1185">Reference proteome</keyword>
<dbReference type="GO" id="GO:0016020">
    <property type="term" value="C:membrane"/>
    <property type="evidence" value="ECO:0007669"/>
    <property type="project" value="UniProtKB-SubCell"/>
</dbReference>
<evidence type="ECO:0000313" key="8">
    <source>
        <dbReference type="EMBL" id="CAJ0578286.1"/>
    </source>
</evidence>
<evidence type="ECO:0000256" key="5">
    <source>
        <dbReference type="ARBA" id="ARBA00023136"/>
    </source>
</evidence>
<keyword evidence="3 6" id="KW-0812">Transmembrane</keyword>
<protein>
    <submittedName>
        <fullName evidence="8">Uncharacterized protein</fullName>
    </submittedName>
</protein>
<organism evidence="8 9">
    <name type="scientific">Mesorhabditis spiculigera</name>
    <dbReference type="NCBI Taxonomy" id="96644"/>
    <lineage>
        <taxon>Eukaryota</taxon>
        <taxon>Metazoa</taxon>
        <taxon>Ecdysozoa</taxon>
        <taxon>Nematoda</taxon>
        <taxon>Chromadorea</taxon>
        <taxon>Rhabditida</taxon>
        <taxon>Rhabditina</taxon>
        <taxon>Rhabditomorpha</taxon>
        <taxon>Rhabditoidea</taxon>
        <taxon>Rhabditidae</taxon>
        <taxon>Mesorhabditinae</taxon>
        <taxon>Mesorhabditis</taxon>
    </lineage>
</organism>
<evidence type="ECO:0000256" key="2">
    <source>
        <dbReference type="ARBA" id="ARBA00009530"/>
    </source>
</evidence>
<dbReference type="Proteomes" id="UP001177023">
    <property type="component" value="Unassembled WGS sequence"/>
</dbReference>
<dbReference type="EMBL" id="CATQJA010001044">
    <property type="protein sequence ID" value="CAJ0565471.1"/>
    <property type="molecule type" value="Genomic_DNA"/>
</dbReference>
<gene>
    <name evidence="8" type="ORF">MSPICULIGERA_LOCUS16545</name>
    <name evidence="7" type="ORF">MSPICULIGERA_LOCUS4111</name>
</gene>
<name>A0AA36D063_9BILA</name>
<evidence type="ECO:0000313" key="9">
    <source>
        <dbReference type="Proteomes" id="UP001177023"/>
    </source>
</evidence>
<keyword evidence="5 6" id="KW-0472">Membrane</keyword>
<comment type="similarity">
    <text evidence="2">Belongs to the UPF0057 (PMP3) family.</text>
</comment>
<comment type="subcellular location">
    <subcellularLocation>
        <location evidence="1">Membrane</location>
    </subcellularLocation>
</comment>
<sequence>MEKSGPPADVSTGEVFVVDNRSRDDWIKLILLVVLIIVFPPAAVAVQANECNVHVIINLFLIFFFIIPATLHAIWYCFFRQRPELIIA</sequence>
<dbReference type="Pfam" id="PF01679">
    <property type="entry name" value="Pmp3"/>
    <property type="match status" value="1"/>
</dbReference>
<keyword evidence="4 6" id="KW-1133">Transmembrane helix</keyword>
<evidence type="ECO:0000256" key="1">
    <source>
        <dbReference type="ARBA" id="ARBA00004370"/>
    </source>
</evidence>
<dbReference type="AlphaFoldDB" id="A0AA36D063"/>
<reference evidence="8" key="1">
    <citation type="submission" date="2023-06" db="EMBL/GenBank/DDBJ databases">
        <authorList>
            <person name="Delattre M."/>
        </authorList>
    </citation>
    <scope>NUCLEOTIDE SEQUENCE</scope>
    <source>
        <strain evidence="8">AF72</strain>
    </source>
</reference>
<evidence type="ECO:0000256" key="6">
    <source>
        <dbReference type="SAM" id="Phobius"/>
    </source>
</evidence>